<organism evidence="2">
    <name type="scientific">Candidatus Kentrum sp. FM</name>
    <dbReference type="NCBI Taxonomy" id="2126340"/>
    <lineage>
        <taxon>Bacteria</taxon>
        <taxon>Pseudomonadati</taxon>
        <taxon>Pseudomonadota</taxon>
        <taxon>Gammaproteobacteria</taxon>
        <taxon>Candidatus Kentrum</taxon>
    </lineage>
</organism>
<evidence type="ECO:0000313" key="2">
    <source>
        <dbReference type="EMBL" id="VFJ75632.1"/>
    </source>
</evidence>
<feature type="region of interest" description="Disordered" evidence="1">
    <location>
        <begin position="1"/>
        <end position="55"/>
    </location>
</feature>
<evidence type="ECO:0000256" key="1">
    <source>
        <dbReference type="SAM" id="MobiDB-lite"/>
    </source>
</evidence>
<evidence type="ECO:0000313" key="3">
    <source>
        <dbReference type="EMBL" id="VFK22231.1"/>
    </source>
</evidence>
<proteinExistence type="predicted"/>
<dbReference type="EMBL" id="CAADEZ010000855">
    <property type="protein sequence ID" value="VFJ75632.1"/>
    <property type="molecule type" value="Genomic_DNA"/>
</dbReference>
<protein>
    <submittedName>
        <fullName evidence="2">Uncharacterized protein</fullName>
    </submittedName>
</protein>
<gene>
    <name evidence="2" type="ORF">BECKFM1743A_GA0114220_108552</name>
    <name evidence="3" type="ORF">BECKFM1743B_GA0114221_108462</name>
</gene>
<dbReference type="AlphaFoldDB" id="A0A450U068"/>
<sequence length="55" mass="6327">MYFSGEPSSHLFHEEEYTKQGKGANRKYPDSEYGKRANEPNGTDTDRGKCKSQRL</sequence>
<reference evidence="2" key="1">
    <citation type="submission" date="2019-02" db="EMBL/GenBank/DDBJ databases">
        <authorList>
            <person name="Gruber-Vodicka R. H."/>
            <person name="Seah K. B. B."/>
        </authorList>
    </citation>
    <scope>NUCLEOTIDE SEQUENCE</scope>
    <source>
        <strain evidence="2">BECK_BZ163</strain>
        <strain evidence="3">BECK_BZ164</strain>
    </source>
</reference>
<accession>A0A450U068</accession>
<name>A0A450U068_9GAMM</name>
<feature type="compositionally biased region" description="Basic and acidic residues" evidence="1">
    <location>
        <begin position="27"/>
        <end position="49"/>
    </location>
</feature>
<dbReference type="EMBL" id="CAADFL010000846">
    <property type="protein sequence ID" value="VFK22231.1"/>
    <property type="molecule type" value="Genomic_DNA"/>
</dbReference>